<feature type="signal peptide" evidence="1">
    <location>
        <begin position="1"/>
        <end position="21"/>
    </location>
</feature>
<dbReference type="AlphaFoldDB" id="A0A8H5I0C2"/>
<reference evidence="3 4" key="1">
    <citation type="journal article" date="2020" name="ISME J.">
        <title>Uncovering the hidden diversity of litter-decomposition mechanisms in mushroom-forming fungi.</title>
        <authorList>
            <person name="Floudas D."/>
            <person name="Bentzer J."/>
            <person name="Ahren D."/>
            <person name="Johansson T."/>
            <person name="Persson P."/>
            <person name="Tunlid A."/>
        </authorList>
    </citation>
    <scope>NUCLEOTIDE SEQUENCE [LARGE SCALE GENOMIC DNA]</scope>
    <source>
        <strain evidence="3 4">CBS 406.79</strain>
    </source>
</reference>
<evidence type="ECO:0000313" key="4">
    <source>
        <dbReference type="Proteomes" id="UP000518752"/>
    </source>
</evidence>
<protein>
    <recommendedName>
        <fullName evidence="2">Phosphatidate phosphatase APP1 catalytic domain-containing protein</fullName>
    </recommendedName>
</protein>
<dbReference type="GO" id="GO:0030479">
    <property type="term" value="C:actin cortical patch"/>
    <property type="evidence" value="ECO:0007669"/>
    <property type="project" value="TreeGrafter"/>
</dbReference>
<gene>
    <name evidence="3" type="ORF">D9757_001013</name>
</gene>
<dbReference type="PANTHER" id="PTHR28208:SF1">
    <property type="entry name" value="FILAMENT ORGANIZATION PROTEIN APP1-LIKE, PUTATIVE (AFU_ORTHOLOGUE AFUA_1G06650)-RELATED"/>
    <property type="match status" value="1"/>
</dbReference>
<dbReference type="EMBL" id="JAACJN010000004">
    <property type="protein sequence ID" value="KAF5392740.1"/>
    <property type="molecule type" value="Genomic_DNA"/>
</dbReference>
<dbReference type="InterPro" id="IPR052935">
    <property type="entry name" value="Mg2+_PAP"/>
</dbReference>
<proteinExistence type="predicted"/>
<comment type="caution">
    <text evidence="3">The sequence shown here is derived from an EMBL/GenBank/DDBJ whole genome shotgun (WGS) entry which is preliminary data.</text>
</comment>
<dbReference type="OrthoDB" id="414243at2759"/>
<dbReference type="GO" id="GO:0008195">
    <property type="term" value="F:phosphatidate phosphatase activity"/>
    <property type="evidence" value="ECO:0007669"/>
    <property type="project" value="InterPro"/>
</dbReference>
<dbReference type="PANTHER" id="PTHR28208">
    <property type="entry name" value="PHOSPHATIDATE PHOSPHATASE APP1"/>
    <property type="match status" value="1"/>
</dbReference>
<evidence type="ECO:0000256" key="1">
    <source>
        <dbReference type="SAM" id="SignalP"/>
    </source>
</evidence>
<dbReference type="InterPro" id="IPR019236">
    <property type="entry name" value="APP1_cat"/>
</dbReference>
<feature type="chain" id="PRO_5034262858" description="Phosphatidate phosphatase APP1 catalytic domain-containing protein" evidence="1">
    <location>
        <begin position="22"/>
        <end position="393"/>
    </location>
</feature>
<keyword evidence="4" id="KW-1185">Reference proteome</keyword>
<accession>A0A8H5I0C2</accession>
<feature type="domain" description="Phosphatidate phosphatase APP1 catalytic" evidence="2">
    <location>
        <begin position="182"/>
        <end position="348"/>
    </location>
</feature>
<keyword evidence="1" id="KW-0732">Signal</keyword>
<dbReference type="Pfam" id="PF09949">
    <property type="entry name" value="APP1_cat"/>
    <property type="match status" value="1"/>
</dbReference>
<evidence type="ECO:0000259" key="2">
    <source>
        <dbReference type="Pfam" id="PF09949"/>
    </source>
</evidence>
<dbReference type="Proteomes" id="UP000518752">
    <property type="component" value="Unassembled WGS sequence"/>
</dbReference>
<evidence type="ECO:0000313" key="3">
    <source>
        <dbReference type="EMBL" id="KAF5392740.1"/>
    </source>
</evidence>
<organism evidence="3 4">
    <name type="scientific">Collybiopsis confluens</name>
    <dbReference type="NCBI Taxonomy" id="2823264"/>
    <lineage>
        <taxon>Eukaryota</taxon>
        <taxon>Fungi</taxon>
        <taxon>Dikarya</taxon>
        <taxon>Basidiomycota</taxon>
        <taxon>Agaricomycotina</taxon>
        <taxon>Agaricomycetes</taxon>
        <taxon>Agaricomycetidae</taxon>
        <taxon>Agaricales</taxon>
        <taxon>Marasmiineae</taxon>
        <taxon>Omphalotaceae</taxon>
        <taxon>Collybiopsis</taxon>
    </lineage>
</organism>
<name>A0A8H5I0C2_9AGAR</name>
<sequence length="393" mass="41622">MKTYIPFFTCALTSFASLALALPVFPPRSATRNPSSRSLTTALLLNAPAFQDPSNPSNTIGAFESFVFLSQPDLSGITGLINSTLSSLGLNEGDKLTTAVDRLKLFAAVGVPGGDAQVELPGTGLKDLGIVSANVSIGACVGGSSTRSSSGNSTNLFATVTDRDPDTDSPTATVFFSPPSGFGIISDIDDTIKVSDVLNTSLLIQNTLFNDPVPVSGMPELYDSLASSLISDENTAPQFIYLSGSPIQLYPFLTSFIQSTFSTTSQGPLLLQNFSVTDPTLIINAITGSEDGGQGKIDYKVGQINNIHGMYPQKSFLVIGDSTEKDPEVYGLSFNIHGPSFIQCIWIHVVDGANNTDARFSAAFEGVPQDKIRLYRDEDIEGLRDVDVKGGSC</sequence>